<dbReference type="Pfam" id="PF08409">
    <property type="entry name" value="TMTC_DUF1736"/>
    <property type="match status" value="1"/>
</dbReference>
<dbReference type="PANTHER" id="PTHR44227:SF3">
    <property type="entry name" value="PROTEIN O-MANNOSYL-TRANSFERASE TMTC4"/>
    <property type="match status" value="1"/>
</dbReference>
<comment type="similarity">
    <text evidence="4">Belongs to the TMTC family.</text>
</comment>
<accession>R7U5I3</accession>
<dbReference type="InterPro" id="IPR052346">
    <property type="entry name" value="O-mannosyl-transferase_TMTC"/>
</dbReference>
<feature type="transmembrane region" description="Helical" evidence="14">
    <location>
        <begin position="380"/>
        <end position="401"/>
    </location>
</feature>
<dbReference type="PANTHER" id="PTHR44227">
    <property type="match status" value="1"/>
</dbReference>
<dbReference type="SMART" id="SM00028">
    <property type="entry name" value="TPR"/>
    <property type="match status" value="6"/>
</dbReference>
<evidence type="ECO:0000256" key="7">
    <source>
        <dbReference type="ARBA" id="ARBA00022692"/>
    </source>
</evidence>
<feature type="transmembrane region" description="Helical" evidence="14">
    <location>
        <begin position="268"/>
        <end position="289"/>
    </location>
</feature>
<feature type="transmembrane region" description="Helical" evidence="14">
    <location>
        <begin position="434"/>
        <end position="451"/>
    </location>
</feature>
<evidence type="ECO:0000256" key="11">
    <source>
        <dbReference type="ARBA" id="ARBA00022989"/>
    </source>
</evidence>
<protein>
    <recommendedName>
        <fullName evidence="5">dolichyl-phosphate-mannose--protein mannosyltransferase</fullName>
        <ecNumber evidence="5">2.4.1.109</ecNumber>
    </recommendedName>
</protein>
<feature type="transmembrane region" description="Helical" evidence="14">
    <location>
        <begin position="172"/>
        <end position="191"/>
    </location>
</feature>
<keyword evidence="11 14" id="KW-1133">Transmembrane helix</keyword>
<evidence type="ECO:0000256" key="9">
    <source>
        <dbReference type="ARBA" id="ARBA00022803"/>
    </source>
</evidence>
<dbReference type="HOGENOM" id="CLU_011615_2_0_1"/>
<evidence type="ECO:0000256" key="10">
    <source>
        <dbReference type="ARBA" id="ARBA00022824"/>
    </source>
</evidence>
<dbReference type="GO" id="GO:0016020">
    <property type="term" value="C:membrane"/>
    <property type="evidence" value="ECO:0007669"/>
    <property type="project" value="UniProtKB-SubCell"/>
</dbReference>
<dbReference type="Pfam" id="PF13432">
    <property type="entry name" value="TPR_16"/>
    <property type="match status" value="2"/>
</dbReference>
<dbReference type="EC" id="2.4.1.109" evidence="5"/>
<feature type="transmembrane region" description="Helical" evidence="14">
    <location>
        <begin position="20"/>
        <end position="39"/>
    </location>
</feature>
<feature type="transmembrane region" description="Helical" evidence="14">
    <location>
        <begin position="116"/>
        <end position="137"/>
    </location>
</feature>
<reference evidence="18" key="1">
    <citation type="submission" date="2012-12" db="EMBL/GenBank/DDBJ databases">
        <authorList>
            <person name="Hellsten U."/>
            <person name="Grimwood J."/>
            <person name="Chapman J.A."/>
            <person name="Shapiro H."/>
            <person name="Aerts A."/>
            <person name="Otillar R.P."/>
            <person name="Terry A.Y."/>
            <person name="Boore J.L."/>
            <person name="Simakov O."/>
            <person name="Marletaz F."/>
            <person name="Cho S.-J."/>
            <person name="Edsinger-Gonzales E."/>
            <person name="Havlak P."/>
            <person name="Kuo D.-H."/>
            <person name="Larsson T."/>
            <person name="Lv J."/>
            <person name="Arendt D."/>
            <person name="Savage R."/>
            <person name="Osoegawa K."/>
            <person name="de Jong P."/>
            <person name="Lindberg D.R."/>
            <person name="Seaver E.C."/>
            <person name="Weisblat D.A."/>
            <person name="Putnam N.H."/>
            <person name="Grigoriev I.V."/>
            <person name="Rokhsar D.S."/>
        </authorList>
    </citation>
    <scope>NUCLEOTIDE SEQUENCE</scope>
    <source>
        <strain evidence="18">I ESC-2004</strain>
    </source>
</reference>
<dbReference type="UniPathway" id="UPA00378"/>
<feature type="transmembrane region" description="Helical" evidence="14">
    <location>
        <begin position="309"/>
        <end position="329"/>
    </location>
</feature>
<dbReference type="GO" id="GO:0030968">
    <property type="term" value="P:endoplasmic reticulum unfolded protein response"/>
    <property type="evidence" value="ECO:0007669"/>
    <property type="project" value="TreeGrafter"/>
</dbReference>
<evidence type="ECO:0000256" key="5">
    <source>
        <dbReference type="ARBA" id="ARBA00012839"/>
    </source>
</evidence>
<reference evidence="17" key="3">
    <citation type="submission" date="2015-06" db="UniProtKB">
        <authorList>
            <consortium name="EnsemblMetazoa"/>
        </authorList>
    </citation>
    <scope>IDENTIFICATION</scope>
</reference>
<evidence type="ECO:0000256" key="12">
    <source>
        <dbReference type="ARBA" id="ARBA00023136"/>
    </source>
</evidence>
<evidence type="ECO:0000256" key="1">
    <source>
        <dbReference type="ARBA" id="ARBA00004141"/>
    </source>
</evidence>
<dbReference type="GO" id="GO:0004169">
    <property type="term" value="F:dolichyl-phosphate-mannose-protein mannosyltransferase activity"/>
    <property type="evidence" value="ECO:0007669"/>
    <property type="project" value="UniProtKB-EC"/>
</dbReference>
<proteinExistence type="inferred from homology"/>
<dbReference type="InterPro" id="IPR013618">
    <property type="entry name" value="TMTC_DUF1736"/>
</dbReference>
<comment type="subcellular location">
    <subcellularLocation>
        <location evidence="2">Endoplasmic reticulum</location>
    </subcellularLocation>
    <subcellularLocation>
        <location evidence="1">Membrane</location>
        <topology evidence="1">Multi-pass membrane protein</topology>
    </subcellularLocation>
</comment>
<dbReference type="AlphaFoldDB" id="R7U5I3"/>
<dbReference type="GO" id="GO:0005783">
    <property type="term" value="C:endoplasmic reticulum"/>
    <property type="evidence" value="ECO:0007669"/>
    <property type="project" value="UniProtKB-SubCell"/>
</dbReference>
<dbReference type="EnsemblMetazoa" id="CapteT123644">
    <property type="protein sequence ID" value="CapteP123644"/>
    <property type="gene ID" value="CapteG123644"/>
</dbReference>
<evidence type="ECO:0000256" key="2">
    <source>
        <dbReference type="ARBA" id="ARBA00004240"/>
    </source>
</evidence>
<keyword evidence="9 13" id="KW-0802">TPR repeat</keyword>
<feature type="transmembrane region" description="Helical" evidence="14">
    <location>
        <begin position="143"/>
        <end position="165"/>
    </location>
</feature>
<dbReference type="OrthoDB" id="19588at2759"/>
<dbReference type="Gene3D" id="1.25.40.10">
    <property type="entry name" value="Tetratricopeptide repeat domain"/>
    <property type="match status" value="3"/>
</dbReference>
<keyword evidence="18" id="KW-1185">Reference proteome</keyword>
<feature type="repeat" description="TPR" evidence="13">
    <location>
        <begin position="478"/>
        <end position="511"/>
    </location>
</feature>
<dbReference type="InterPro" id="IPR019734">
    <property type="entry name" value="TPR_rpt"/>
</dbReference>
<dbReference type="STRING" id="283909.R7U5I3"/>
<evidence type="ECO:0000256" key="3">
    <source>
        <dbReference type="ARBA" id="ARBA00004922"/>
    </source>
</evidence>
<keyword evidence="8" id="KW-0677">Repeat</keyword>
<dbReference type="EMBL" id="AMQN01009372">
    <property type="status" value="NOT_ANNOTATED_CDS"/>
    <property type="molecule type" value="Genomic_DNA"/>
</dbReference>
<dbReference type="SUPFAM" id="SSF48452">
    <property type="entry name" value="TPR-like"/>
    <property type="match status" value="2"/>
</dbReference>
<dbReference type="EMBL" id="KB305274">
    <property type="protein sequence ID" value="ELU01234.1"/>
    <property type="molecule type" value="Genomic_DNA"/>
</dbReference>
<feature type="transmembrane region" description="Helical" evidence="14">
    <location>
        <begin position="349"/>
        <end position="368"/>
    </location>
</feature>
<keyword evidence="10" id="KW-0256">Endoplasmic reticulum</keyword>
<evidence type="ECO:0000256" key="8">
    <source>
        <dbReference type="ARBA" id="ARBA00022737"/>
    </source>
</evidence>
<dbReference type="InterPro" id="IPR011990">
    <property type="entry name" value="TPR-like_helical_dom_sf"/>
</dbReference>
<feature type="repeat" description="TPR" evidence="13">
    <location>
        <begin position="682"/>
        <end position="715"/>
    </location>
</feature>
<evidence type="ECO:0000313" key="16">
    <source>
        <dbReference type="EMBL" id="ELU01234.1"/>
    </source>
</evidence>
<feature type="repeat" description="TPR" evidence="13">
    <location>
        <begin position="580"/>
        <end position="613"/>
    </location>
</feature>
<evidence type="ECO:0000313" key="18">
    <source>
        <dbReference type="Proteomes" id="UP000014760"/>
    </source>
</evidence>
<evidence type="ECO:0000256" key="4">
    <source>
        <dbReference type="ARBA" id="ARBA00007882"/>
    </source>
</evidence>
<organism evidence="16">
    <name type="scientific">Capitella teleta</name>
    <name type="common">Polychaete worm</name>
    <dbReference type="NCBI Taxonomy" id="283909"/>
    <lineage>
        <taxon>Eukaryota</taxon>
        <taxon>Metazoa</taxon>
        <taxon>Spiralia</taxon>
        <taxon>Lophotrochozoa</taxon>
        <taxon>Annelida</taxon>
        <taxon>Polychaeta</taxon>
        <taxon>Sedentaria</taxon>
        <taxon>Scolecida</taxon>
        <taxon>Capitellidae</taxon>
        <taxon>Capitella</taxon>
    </lineage>
</organism>
<keyword evidence="12 14" id="KW-0472">Membrane</keyword>
<comment type="pathway">
    <text evidence="3">Protein modification; protein glycosylation.</text>
</comment>
<gene>
    <name evidence="16" type="ORF">CAPTEDRAFT_123644</name>
</gene>
<feature type="transmembrane region" description="Helical" evidence="14">
    <location>
        <begin position="407"/>
        <end position="427"/>
    </location>
</feature>
<dbReference type="OMA" id="HWQHAVA"/>
<keyword evidence="6" id="KW-0808">Transferase</keyword>
<sequence length="733" mass="82772">MQPCSRKPSPWDAHLPLPLLSAHVASSVVFIVAVTSFVVTHDADFVFDDSEALLNNKDVSAEDISISEIFRHDFWGNDIASNLSHKSYRPLTILTFRLNAFLASGLNPRSFHVTNIILHGIVSALFLPIFSILFSSATHNSRAAFLAALLFAVCPVHTESVAGVVGRADLMCSLCFLLSFYFYSVACSQGVSMYSRFSLHLLPSMMFAICSVLFKEQGITVLGLCSAYDVISVSRFDLLGFLRTLLIYSFQLPALRSSSSSSFLLRHLTLLLTGVFILSSRFIVMGSSVPEFQKVDNPHSFVESRFLRALNYTYLYCINAWLLILPHWLCFDWSMGCVPVINSITDPRNTATLVFLSGFTALVWRALSHPPRHHERCLQLSLAMLLIPFLPASNFFFRVGFVIAERVLYLPSAGFTMLLVIGLCWLCSRFNRTVLLFSPICVYALLLLNFGRSVQRSLEWRSERLLFDSGANVCPLNAKVHYNIGKIHSDHGNNDYAIAKYRQAIRLHPEYDQAMNNLANILKDQGELVEAESLLLRATAIRESFSAAWMNLGIVQAALKKTAAAERSYKTALLHRRRYPDCFYNLGNLYLETNQPNEALAAWRNATLLRPKHLSAWGNMILLLDNSGRMPELDIVVEEALKHLPDEPYIHYNYANALGKASRFELSEKHFLLAIQLNPLSASYHANLGVLYHRWGKLRNAETSYRKTLELDPQHKQTKEHLAMLMQKQKSTR</sequence>
<dbReference type="Proteomes" id="UP000014760">
    <property type="component" value="Unassembled WGS sequence"/>
</dbReference>
<evidence type="ECO:0000313" key="17">
    <source>
        <dbReference type="EnsemblMetazoa" id="CapteP123644"/>
    </source>
</evidence>
<evidence type="ECO:0000259" key="15">
    <source>
        <dbReference type="Pfam" id="PF08409"/>
    </source>
</evidence>
<dbReference type="Pfam" id="PF13181">
    <property type="entry name" value="TPR_8"/>
    <property type="match status" value="1"/>
</dbReference>
<evidence type="ECO:0000256" key="13">
    <source>
        <dbReference type="PROSITE-ProRule" id="PRU00339"/>
    </source>
</evidence>
<dbReference type="PROSITE" id="PS50005">
    <property type="entry name" value="TPR"/>
    <property type="match status" value="3"/>
</dbReference>
<evidence type="ECO:0000256" key="6">
    <source>
        <dbReference type="ARBA" id="ARBA00022679"/>
    </source>
</evidence>
<name>R7U5I3_CAPTE</name>
<keyword evidence="7 14" id="KW-0812">Transmembrane</keyword>
<reference evidence="16 18" key="2">
    <citation type="journal article" date="2013" name="Nature">
        <title>Insights into bilaterian evolution from three spiralian genomes.</title>
        <authorList>
            <person name="Simakov O."/>
            <person name="Marletaz F."/>
            <person name="Cho S.J."/>
            <person name="Edsinger-Gonzales E."/>
            <person name="Havlak P."/>
            <person name="Hellsten U."/>
            <person name="Kuo D.H."/>
            <person name="Larsson T."/>
            <person name="Lv J."/>
            <person name="Arendt D."/>
            <person name="Savage R."/>
            <person name="Osoegawa K."/>
            <person name="de Jong P."/>
            <person name="Grimwood J."/>
            <person name="Chapman J.A."/>
            <person name="Shapiro H."/>
            <person name="Aerts A."/>
            <person name="Otillar R.P."/>
            <person name="Terry A.Y."/>
            <person name="Boore J.L."/>
            <person name="Grigoriev I.V."/>
            <person name="Lindberg D.R."/>
            <person name="Seaver E.C."/>
            <person name="Weisblat D.A."/>
            <person name="Putnam N.H."/>
            <person name="Rokhsar D.S."/>
        </authorList>
    </citation>
    <scope>NUCLEOTIDE SEQUENCE</scope>
    <source>
        <strain evidence="16 18">I ESC-2004</strain>
    </source>
</reference>
<evidence type="ECO:0000256" key="14">
    <source>
        <dbReference type="SAM" id="Phobius"/>
    </source>
</evidence>
<feature type="domain" description="DUF1736" evidence="15">
    <location>
        <begin position="287"/>
        <end position="357"/>
    </location>
</feature>